<evidence type="ECO:0000313" key="2">
    <source>
        <dbReference type="Proteomes" id="UP000249341"/>
    </source>
</evidence>
<name>A0A327ZI20_9ACTN</name>
<reference evidence="1 2" key="1">
    <citation type="submission" date="2018-06" db="EMBL/GenBank/DDBJ databases">
        <title>Genomic Encyclopedia of Type Strains, Phase III (KMG-III): the genomes of soil and plant-associated and newly described type strains.</title>
        <authorList>
            <person name="Whitman W."/>
        </authorList>
    </citation>
    <scope>NUCLEOTIDE SEQUENCE [LARGE SCALE GENOMIC DNA]</scope>
    <source>
        <strain evidence="1 2">CGMCC 4.7090</strain>
    </source>
</reference>
<organism evidence="1 2">
    <name type="scientific">Actinoplanes lutulentus</name>
    <dbReference type="NCBI Taxonomy" id="1287878"/>
    <lineage>
        <taxon>Bacteria</taxon>
        <taxon>Bacillati</taxon>
        <taxon>Actinomycetota</taxon>
        <taxon>Actinomycetes</taxon>
        <taxon>Micromonosporales</taxon>
        <taxon>Micromonosporaceae</taxon>
        <taxon>Actinoplanes</taxon>
    </lineage>
</organism>
<sequence length="52" mass="5742">MAAVNGREQVLRPFTAPGNGFWVRSSRRRRPVWASKRLSGFKPDASAALGLD</sequence>
<dbReference type="EMBL" id="QLMJ01000003">
    <property type="protein sequence ID" value="RAK40384.1"/>
    <property type="molecule type" value="Genomic_DNA"/>
</dbReference>
<dbReference type="Proteomes" id="UP000249341">
    <property type="component" value="Unassembled WGS sequence"/>
</dbReference>
<gene>
    <name evidence="1" type="ORF">B0I29_103417</name>
</gene>
<evidence type="ECO:0000313" key="1">
    <source>
        <dbReference type="EMBL" id="RAK40384.1"/>
    </source>
</evidence>
<comment type="caution">
    <text evidence="1">The sequence shown here is derived from an EMBL/GenBank/DDBJ whole genome shotgun (WGS) entry which is preliminary data.</text>
</comment>
<accession>A0A327ZI20</accession>
<keyword evidence="2" id="KW-1185">Reference proteome</keyword>
<dbReference type="AlphaFoldDB" id="A0A327ZI20"/>
<protein>
    <submittedName>
        <fullName evidence="1">Uncharacterized protein</fullName>
    </submittedName>
</protein>
<proteinExistence type="predicted"/>